<dbReference type="Pfam" id="PF07669">
    <property type="entry name" value="Eco57I"/>
    <property type="match status" value="1"/>
</dbReference>
<name>A0AAU8JEB7_9CYAN</name>
<dbReference type="EMBL" id="CP159837">
    <property type="protein sequence ID" value="XCM36886.1"/>
    <property type="molecule type" value="Genomic_DNA"/>
</dbReference>
<dbReference type="GO" id="GO:0009007">
    <property type="term" value="F:site-specific DNA-methyltransferase (adenine-specific) activity"/>
    <property type="evidence" value="ECO:0007669"/>
    <property type="project" value="UniProtKB-EC"/>
</dbReference>
<dbReference type="PROSITE" id="PS00092">
    <property type="entry name" value="N6_MTASE"/>
    <property type="match status" value="1"/>
</dbReference>
<dbReference type="AlphaFoldDB" id="A0AAU8JEB7"/>
<gene>
    <name evidence="2" type="ORF">ABWT76_005675</name>
</gene>
<organism evidence="2">
    <name type="scientific">Planktothricoides raciborskii GIHE-MW2</name>
    <dbReference type="NCBI Taxonomy" id="2792601"/>
    <lineage>
        <taxon>Bacteria</taxon>
        <taxon>Bacillati</taxon>
        <taxon>Cyanobacteriota</taxon>
        <taxon>Cyanophyceae</taxon>
        <taxon>Oscillatoriophycideae</taxon>
        <taxon>Oscillatoriales</taxon>
        <taxon>Oscillatoriaceae</taxon>
        <taxon>Planktothricoides</taxon>
    </lineage>
</organism>
<accession>A0AAU8JEB7</accession>
<dbReference type="SUPFAM" id="SSF53335">
    <property type="entry name" value="S-adenosyl-L-methionine-dependent methyltransferases"/>
    <property type="match status" value="1"/>
</dbReference>
<feature type="domain" description="Type II methyltransferase M.TaqI-like" evidence="1">
    <location>
        <begin position="73"/>
        <end position="127"/>
    </location>
</feature>
<dbReference type="GO" id="GO:0032259">
    <property type="term" value="P:methylation"/>
    <property type="evidence" value="ECO:0007669"/>
    <property type="project" value="InterPro"/>
</dbReference>
<sequence>MIIANPPWEVFQTDEKEFFQHYDNLIQKKKLDIHAWKKKQKQLLEDPDIAQAWLDYCSGYPHVSAYFKQAEQYKNQNSVMNGKTVARKINLYSLFVEQCFNLLHPRGQCGMVIPSGIYTDLGSKQLR</sequence>
<dbReference type="GO" id="GO:0006304">
    <property type="term" value="P:DNA modification"/>
    <property type="evidence" value="ECO:0007669"/>
    <property type="project" value="InterPro"/>
</dbReference>
<dbReference type="RefSeq" id="WP_354635324.1">
    <property type="nucleotide sequence ID" value="NZ_CP159837.1"/>
</dbReference>
<dbReference type="Gene3D" id="3.40.50.150">
    <property type="entry name" value="Vaccinia Virus protein VP39"/>
    <property type="match status" value="1"/>
</dbReference>
<reference evidence="2" key="1">
    <citation type="submission" date="2024-07" db="EMBL/GenBank/DDBJ databases">
        <authorList>
            <person name="Kim Y.J."/>
            <person name="Jeong J.Y."/>
        </authorList>
    </citation>
    <scope>NUCLEOTIDE SEQUENCE</scope>
    <source>
        <strain evidence="2">GIHE-MW2</strain>
    </source>
</reference>
<dbReference type="GO" id="GO:0003676">
    <property type="term" value="F:nucleic acid binding"/>
    <property type="evidence" value="ECO:0007669"/>
    <property type="project" value="InterPro"/>
</dbReference>
<dbReference type="InterPro" id="IPR011639">
    <property type="entry name" value="MethylTrfase_TaqI-like_dom"/>
</dbReference>
<protein>
    <recommendedName>
        <fullName evidence="1">Type II methyltransferase M.TaqI-like domain-containing protein</fullName>
    </recommendedName>
</protein>
<evidence type="ECO:0000313" key="2">
    <source>
        <dbReference type="EMBL" id="XCM36886.1"/>
    </source>
</evidence>
<dbReference type="InterPro" id="IPR002052">
    <property type="entry name" value="DNA_methylase_N6_adenine_CS"/>
</dbReference>
<evidence type="ECO:0000259" key="1">
    <source>
        <dbReference type="Pfam" id="PF07669"/>
    </source>
</evidence>
<dbReference type="InterPro" id="IPR029063">
    <property type="entry name" value="SAM-dependent_MTases_sf"/>
</dbReference>
<proteinExistence type="predicted"/>